<sequence length="170" mass="19203">MEETKDTLKKDDGPIESDKASISGGSPESGLERSNETCEVLLAMTIGLQALRFDLSKENAVPKIKLHFHPRDTSEVCTQICKEIIHCTLNNKCEEKRKDVKQLNFECGQCGTKKTPLWRRHGDQMVCNACGLYIRTHGGMSRPKKLFKNNRKDKNEEGPEEPIAKQDSNK</sequence>
<dbReference type="RefSeq" id="XP_052904947.1">
    <property type="nucleotide sequence ID" value="XM_053049142.1"/>
</dbReference>
<dbReference type="CDD" id="cd00202">
    <property type="entry name" value="ZnF_GATA"/>
    <property type="match status" value="1"/>
</dbReference>
<dbReference type="PROSITE" id="PS50114">
    <property type="entry name" value="GATA_ZN_FINGER_2"/>
    <property type="match status" value="1"/>
</dbReference>
<dbReference type="PANTHER" id="PTHR10071:SF281">
    <property type="entry name" value="BOX A-BINDING FACTOR-RELATED"/>
    <property type="match status" value="1"/>
</dbReference>
<organism evidence="9 10">
    <name type="scientific">Nematocida ausubeli (strain ATCC PRA-371 / ERTm2)</name>
    <name type="common">Nematode killer fungus</name>
    <dbReference type="NCBI Taxonomy" id="1913371"/>
    <lineage>
        <taxon>Eukaryota</taxon>
        <taxon>Fungi</taxon>
        <taxon>Fungi incertae sedis</taxon>
        <taxon>Microsporidia</taxon>
        <taxon>Nematocida</taxon>
    </lineage>
</organism>
<keyword evidence="10" id="KW-1185">Reference proteome</keyword>
<dbReference type="InterPro" id="IPR039355">
    <property type="entry name" value="Transcription_factor_GATA"/>
</dbReference>
<dbReference type="InterPro" id="IPR013088">
    <property type="entry name" value="Znf_NHR/GATA"/>
</dbReference>
<feature type="compositionally biased region" description="Basic and acidic residues" evidence="7">
    <location>
        <begin position="150"/>
        <end position="170"/>
    </location>
</feature>
<gene>
    <name evidence="9" type="ORF">NESG_01514</name>
</gene>
<feature type="region of interest" description="Disordered" evidence="7">
    <location>
        <begin position="142"/>
        <end position="170"/>
    </location>
</feature>
<keyword evidence="4" id="KW-0862">Zinc</keyword>
<comment type="caution">
    <text evidence="9">The sequence shown here is derived from an EMBL/GenBank/DDBJ whole genome shotgun (WGS) entry which is preliminary data.</text>
</comment>
<dbReference type="PANTHER" id="PTHR10071">
    <property type="entry name" value="TRANSCRIPTION FACTOR GATA FAMILY MEMBER"/>
    <property type="match status" value="1"/>
</dbReference>
<evidence type="ECO:0000259" key="8">
    <source>
        <dbReference type="PROSITE" id="PS50114"/>
    </source>
</evidence>
<feature type="compositionally biased region" description="Basic and acidic residues" evidence="7">
    <location>
        <begin position="1"/>
        <end position="19"/>
    </location>
</feature>
<dbReference type="InterPro" id="IPR000679">
    <property type="entry name" value="Znf_GATA"/>
</dbReference>
<feature type="region of interest" description="Disordered" evidence="7">
    <location>
        <begin position="1"/>
        <end position="32"/>
    </location>
</feature>
<keyword evidence="5" id="KW-0539">Nucleus</keyword>
<dbReference type="GO" id="GO:0000122">
    <property type="term" value="P:negative regulation of transcription by RNA polymerase II"/>
    <property type="evidence" value="ECO:0007669"/>
    <property type="project" value="TreeGrafter"/>
</dbReference>
<evidence type="ECO:0000256" key="1">
    <source>
        <dbReference type="ARBA" id="ARBA00004123"/>
    </source>
</evidence>
<reference evidence="9 10" key="1">
    <citation type="journal article" date="2014" name="Genome Announc.">
        <title>Genome Sequence of the Microsporidian Species Nematocida sp1 Strain ERTm6 (ATCC PRA-372).</title>
        <authorList>
            <person name="Bakowski M.A."/>
            <person name="Priest M."/>
            <person name="Young S."/>
            <person name="Cuomo C.A."/>
            <person name="Troemel E.R."/>
        </authorList>
    </citation>
    <scope>NUCLEOTIDE SEQUENCE [LARGE SCALE GENOMIC DNA]</scope>
    <source>
        <strain evidence="9 10">ERTm6</strain>
    </source>
</reference>
<keyword evidence="3 6" id="KW-0863">Zinc-finger</keyword>
<name>A0A086J2M4_NEMA1</name>
<keyword evidence="2" id="KW-0479">Metal-binding</keyword>
<feature type="domain" description="GATA-type" evidence="8">
    <location>
        <begin position="101"/>
        <end position="138"/>
    </location>
</feature>
<dbReference type="Pfam" id="PF00320">
    <property type="entry name" value="GATA"/>
    <property type="match status" value="1"/>
</dbReference>
<dbReference type="GO" id="GO:0005634">
    <property type="term" value="C:nucleus"/>
    <property type="evidence" value="ECO:0007669"/>
    <property type="project" value="UniProtKB-SubCell"/>
</dbReference>
<evidence type="ECO:0000313" key="9">
    <source>
        <dbReference type="EMBL" id="KFG26392.1"/>
    </source>
</evidence>
<dbReference type="EMBL" id="AKIJ01000003">
    <property type="protein sequence ID" value="KFG26392.1"/>
    <property type="molecule type" value="Genomic_DNA"/>
</dbReference>
<evidence type="ECO:0000256" key="5">
    <source>
        <dbReference type="ARBA" id="ARBA00023242"/>
    </source>
</evidence>
<dbReference type="GO" id="GO:0000981">
    <property type="term" value="F:DNA-binding transcription factor activity, RNA polymerase II-specific"/>
    <property type="evidence" value="ECO:0007669"/>
    <property type="project" value="TreeGrafter"/>
</dbReference>
<accession>A0A086J2M4</accession>
<dbReference type="GO" id="GO:0008270">
    <property type="term" value="F:zinc ion binding"/>
    <property type="evidence" value="ECO:0007669"/>
    <property type="project" value="UniProtKB-KW"/>
</dbReference>
<dbReference type="SMART" id="SM00401">
    <property type="entry name" value="ZnF_GATA"/>
    <property type="match status" value="1"/>
</dbReference>
<evidence type="ECO:0000256" key="3">
    <source>
        <dbReference type="ARBA" id="ARBA00022771"/>
    </source>
</evidence>
<dbReference type="GeneID" id="77676487"/>
<dbReference type="GO" id="GO:0000978">
    <property type="term" value="F:RNA polymerase II cis-regulatory region sequence-specific DNA binding"/>
    <property type="evidence" value="ECO:0007669"/>
    <property type="project" value="TreeGrafter"/>
</dbReference>
<comment type="subcellular location">
    <subcellularLocation>
        <location evidence="1">Nucleus</location>
    </subcellularLocation>
</comment>
<evidence type="ECO:0000256" key="7">
    <source>
        <dbReference type="SAM" id="MobiDB-lite"/>
    </source>
</evidence>
<dbReference type="Gene3D" id="3.30.50.10">
    <property type="entry name" value="Erythroid Transcription Factor GATA-1, subunit A"/>
    <property type="match status" value="1"/>
</dbReference>
<dbReference type="GO" id="GO:0045944">
    <property type="term" value="P:positive regulation of transcription by RNA polymerase II"/>
    <property type="evidence" value="ECO:0007669"/>
    <property type="project" value="TreeGrafter"/>
</dbReference>
<evidence type="ECO:0000313" key="10">
    <source>
        <dbReference type="Proteomes" id="UP000054524"/>
    </source>
</evidence>
<evidence type="ECO:0000256" key="2">
    <source>
        <dbReference type="ARBA" id="ARBA00022723"/>
    </source>
</evidence>
<evidence type="ECO:0000256" key="6">
    <source>
        <dbReference type="PROSITE-ProRule" id="PRU00094"/>
    </source>
</evidence>
<dbReference type="AlphaFoldDB" id="A0A086J2M4"/>
<proteinExistence type="predicted"/>
<protein>
    <recommendedName>
        <fullName evidence="8">GATA-type domain-containing protein</fullName>
    </recommendedName>
</protein>
<dbReference type="SUPFAM" id="SSF57716">
    <property type="entry name" value="Glucocorticoid receptor-like (DNA-binding domain)"/>
    <property type="match status" value="1"/>
</dbReference>
<dbReference type="Proteomes" id="UP000054524">
    <property type="component" value="Unassembled WGS sequence"/>
</dbReference>
<evidence type="ECO:0000256" key="4">
    <source>
        <dbReference type="ARBA" id="ARBA00022833"/>
    </source>
</evidence>
<dbReference type="HOGENOM" id="CLU_1571079_0_0_1"/>